<dbReference type="InterPro" id="IPR011711">
    <property type="entry name" value="GntR_C"/>
</dbReference>
<dbReference type="SUPFAM" id="SSF46785">
    <property type="entry name" value="Winged helix' DNA-binding domain"/>
    <property type="match status" value="1"/>
</dbReference>
<accession>A0ABS2NH93</accession>
<dbReference type="RefSeq" id="WP_205174430.1">
    <property type="nucleotide sequence ID" value="NZ_JAFBDZ010000004.1"/>
</dbReference>
<evidence type="ECO:0000256" key="1">
    <source>
        <dbReference type="ARBA" id="ARBA00023015"/>
    </source>
</evidence>
<dbReference type="PANTHER" id="PTHR43537:SF5">
    <property type="entry name" value="UXU OPERON TRANSCRIPTIONAL REGULATOR"/>
    <property type="match status" value="1"/>
</dbReference>
<dbReference type="InterPro" id="IPR036388">
    <property type="entry name" value="WH-like_DNA-bd_sf"/>
</dbReference>
<proteinExistence type="predicted"/>
<dbReference type="PANTHER" id="PTHR43537">
    <property type="entry name" value="TRANSCRIPTIONAL REGULATOR, GNTR FAMILY"/>
    <property type="match status" value="1"/>
</dbReference>
<evidence type="ECO:0000313" key="5">
    <source>
        <dbReference type="EMBL" id="MBM7587233.1"/>
    </source>
</evidence>
<name>A0ABS2NH93_9BACI</name>
<dbReference type="InterPro" id="IPR036390">
    <property type="entry name" value="WH_DNA-bd_sf"/>
</dbReference>
<keyword evidence="2" id="KW-0238">DNA-binding</keyword>
<keyword evidence="3" id="KW-0804">Transcription</keyword>
<dbReference type="Pfam" id="PF07729">
    <property type="entry name" value="FCD"/>
    <property type="match status" value="1"/>
</dbReference>
<feature type="domain" description="HTH gntR-type" evidence="4">
    <location>
        <begin position="5"/>
        <end position="73"/>
    </location>
</feature>
<dbReference type="SMART" id="SM00895">
    <property type="entry name" value="FCD"/>
    <property type="match status" value="1"/>
</dbReference>
<keyword evidence="6" id="KW-1185">Reference proteome</keyword>
<dbReference type="SMART" id="SM00345">
    <property type="entry name" value="HTH_GNTR"/>
    <property type="match status" value="1"/>
</dbReference>
<dbReference type="Gene3D" id="1.20.120.530">
    <property type="entry name" value="GntR ligand-binding domain-like"/>
    <property type="match status" value="1"/>
</dbReference>
<dbReference type="CDD" id="cd07377">
    <property type="entry name" value="WHTH_GntR"/>
    <property type="match status" value="1"/>
</dbReference>
<dbReference type="PROSITE" id="PS50949">
    <property type="entry name" value="HTH_GNTR"/>
    <property type="match status" value="1"/>
</dbReference>
<protein>
    <submittedName>
        <fullName evidence="5">GntR family transcriptional repressor for pyruvate dehydrogenase complex</fullName>
    </submittedName>
</protein>
<dbReference type="PRINTS" id="PR00035">
    <property type="entry name" value="HTHGNTR"/>
</dbReference>
<gene>
    <name evidence="5" type="ORF">JOC86_003806</name>
</gene>
<dbReference type="EMBL" id="JAFBDZ010000004">
    <property type="protein sequence ID" value="MBM7587233.1"/>
    <property type="molecule type" value="Genomic_DNA"/>
</dbReference>
<organism evidence="5 6">
    <name type="scientific">Rossellomorea pakistanensis</name>
    <dbReference type="NCBI Taxonomy" id="992288"/>
    <lineage>
        <taxon>Bacteria</taxon>
        <taxon>Bacillati</taxon>
        <taxon>Bacillota</taxon>
        <taxon>Bacilli</taxon>
        <taxon>Bacillales</taxon>
        <taxon>Bacillaceae</taxon>
        <taxon>Rossellomorea</taxon>
    </lineage>
</organism>
<evidence type="ECO:0000313" key="6">
    <source>
        <dbReference type="Proteomes" id="UP001646157"/>
    </source>
</evidence>
<evidence type="ECO:0000256" key="2">
    <source>
        <dbReference type="ARBA" id="ARBA00023125"/>
    </source>
</evidence>
<keyword evidence="1" id="KW-0805">Transcription regulation</keyword>
<sequence length="244" mass="27869">MIVRKRVSHQIIDEIKKRIKSGEFPMDSKLPSENELAKMFNVSRVPIREALSALASHGIIESIHGGGSWVRPKPLEKLLDQPLIEVISYKQIVELLETRMILETKAAALAAVRHDEEDLNKMYQAQEMLFKELNEPDKIGNEADFLFHQSILHSSKNEVLIRTLENISDLYHRAMKASLTINTKISGKKQQVYEEHQSVLKAISLRDAKSAENHMYKHLSNSMEKLKARKNEFSLEGNGNGEEE</sequence>
<dbReference type="Gene3D" id="1.10.10.10">
    <property type="entry name" value="Winged helix-like DNA-binding domain superfamily/Winged helix DNA-binding domain"/>
    <property type="match status" value="1"/>
</dbReference>
<comment type="caution">
    <text evidence="5">The sequence shown here is derived from an EMBL/GenBank/DDBJ whole genome shotgun (WGS) entry which is preliminary data.</text>
</comment>
<keyword evidence="5" id="KW-0670">Pyruvate</keyword>
<evidence type="ECO:0000256" key="3">
    <source>
        <dbReference type="ARBA" id="ARBA00023163"/>
    </source>
</evidence>
<dbReference type="Proteomes" id="UP001646157">
    <property type="component" value="Unassembled WGS sequence"/>
</dbReference>
<dbReference type="Pfam" id="PF00392">
    <property type="entry name" value="GntR"/>
    <property type="match status" value="1"/>
</dbReference>
<evidence type="ECO:0000259" key="4">
    <source>
        <dbReference type="PROSITE" id="PS50949"/>
    </source>
</evidence>
<dbReference type="SUPFAM" id="SSF48008">
    <property type="entry name" value="GntR ligand-binding domain-like"/>
    <property type="match status" value="1"/>
</dbReference>
<dbReference type="InterPro" id="IPR008920">
    <property type="entry name" value="TF_FadR/GntR_C"/>
</dbReference>
<dbReference type="InterPro" id="IPR000524">
    <property type="entry name" value="Tscrpt_reg_HTH_GntR"/>
</dbReference>
<reference evidence="5 6" key="1">
    <citation type="submission" date="2021-01" db="EMBL/GenBank/DDBJ databases">
        <title>Genomic Encyclopedia of Type Strains, Phase IV (KMG-IV): sequencing the most valuable type-strain genomes for metagenomic binning, comparative biology and taxonomic classification.</title>
        <authorList>
            <person name="Goeker M."/>
        </authorList>
    </citation>
    <scope>NUCLEOTIDE SEQUENCE [LARGE SCALE GENOMIC DNA]</scope>
    <source>
        <strain evidence="5 6">DSM 24834</strain>
    </source>
</reference>